<keyword evidence="2" id="KW-1185">Reference proteome</keyword>
<evidence type="ECO:0000313" key="1">
    <source>
        <dbReference type="EMBL" id="ETO06291.1"/>
    </source>
</evidence>
<reference evidence="1 2" key="1">
    <citation type="journal article" date="2013" name="Curr. Biol.">
        <title>The Genome of the Foraminiferan Reticulomyxa filosa.</title>
        <authorList>
            <person name="Glockner G."/>
            <person name="Hulsmann N."/>
            <person name="Schleicher M."/>
            <person name="Noegel A.A."/>
            <person name="Eichinger L."/>
            <person name="Gallinger C."/>
            <person name="Pawlowski J."/>
            <person name="Sierra R."/>
            <person name="Euteneuer U."/>
            <person name="Pillet L."/>
            <person name="Moustafa A."/>
            <person name="Platzer M."/>
            <person name="Groth M."/>
            <person name="Szafranski K."/>
            <person name="Schliwa M."/>
        </authorList>
    </citation>
    <scope>NUCLEOTIDE SEQUENCE [LARGE SCALE GENOMIC DNA]</scope>
</reference>
<comment type="caution">
    <text evidence="1">The sequence shown here is derived from an EMBL/GenBank/DDBJ whole genome shotgun (WGS) entry which is preliminary data.</text>
</comment>
<dbReference type="EMBL" id="ASPP01027279">
    <property type="protein sequence ID" value="ETO06291.1"/>
    <property type="molecule type" value="Genomic_DNA"/>
</dbReference>
<name>X6LY57_RETFI</name>
<protein>
    <submittedName>
        <fullName evidence="1">Uncharacterized protein</fullName>
    </submittedName>
</protein>
<sequence>MAEIQKNAKDNHKRVSSSGLEGLKILTDIISQHLRRMKEQDSLVEAAIDNVSDKENQTMLRKAKQKALEEEKQLLSSLQLLELGDFLRNSRMYDELYVPHKSEQKKARTTYAPEMEEYESKPVPLTEGSNIVSLLFGAQHLYLPAFEKFISQVLSQFKKQEIKLVNHSKVSCKNIERTFLQGLFFFFMYYKRYK</sequence>
<proteinExistence type="predicted"/>
<dbReference type="AlphaFoldDB" id="X6LY57"/>
<organism evidence="1 2">
    <name type="scientific">Reticulomyxa filosa</name>
    <dbReference type="NCBI Taxonomy" id="46433"/>
    <lineage>
        <taxon>Eukaryota</taxon>
        <taxon>Sar</taxon>
        <taxon>Rhizaria</taxon>
        <taxon>Retaria</taxon>
        <taxon>Foraminifera</taxon>
        <taxon>Monothalamids</taxon>
        <taxon>Reticulomyxidae</taxon>
        <taxon>Reticulomyxa</taxon>
    </lineage>
</organism>
<accession>X6LY57</accession>
<dbReference type="Proteomes" id="UP000023152">
    <property type="component" value="Unassembled WGS sequence"/>
</dbReference>
<gene>
    <name evidence="1" type="ORF">RFI_31106</name>
</gene>
<evidence type="ECO:0000313" key="2">
    <source>
        <dbReference type="Proteomes" id="UP000023152"/>
    </source>
</evidence>